<dbReference type="Proteomes" id="UP000245391">
    <property type="component" value="Unassembled WGS sequence"/>
</dbReference>
<dbReference type="AlphaFoldDB" id="A0A317F3V2"/>
<keyword evidence="2" id="KW-0732">Signal</keyword>
<organism evidence="3 4">
    <name type="scientific">Pedobacter paludis</name>
    <dbReference type="NCBI Taxonomy" id="2203212"/>
    <lineage>
        <taxon>Bacteria</taxon>
        <taxon>Pseudomonadati</taxon>
        <taxon>Bacteroidota</taxon>
        <taxon>Sphingobacteriia</taxon>
        <taxon>Sphingobacteriales</taxon>
        <taxon>Sphingobacteriaceae</taxon>
        <taxon>Pedobacter</taxon>
    </lineage>
</organism>
<accession>A0A317F3V2</accession>
<name>A0A317F3V2_9SPHI</name>
<reference evidence="4" key="1">
    <citation type="submission" date="2018-05" db="EMBL/GenBank/DDBJ databases">
        <title>Pedobacter paludis sp. nov., isolated from wetland soil.</title>
        <authorList>
            <person name="Zhang Y."/>
        </authorList>
    </citation>
    <scope>NUCLEOTIDE SEQUENCE [LARGE SCALE GENOMIC DNA]</scope>
    <source>
        <strain evidence="4">R-8</strain>
    </source>
</reference>
<keyword evidence="4" id="KW-1185">Reference proteome</keyword>
<comment type="caution">
    <text evidence="3">The sequence shown here is derived from an EMBL/GenBank/DDBJ whole genome shotgun (WGS) entry which is preliminary data.</text>
</comment>
<feature type="compositionally biased region" description="Low complexity" evidence="1">
    <location>
        <begin position="18"/>
        <end position="30"/>
    </location>
</feature>
<evidence type="ECO:0000313" key="3">
    <source>
        <dbReference type="EMBL" id="PWS32529.1"/>
    </source>
</evidence>
<sequence length="65" mass="6584">MFIPLFIAILLGLASPSNTNTNCNHNNGTTVSAYGDEDPGDTPPGGDDTGGEGGHVPPVKPPIKP</sequence>
<gene>
    <name evidence="3" type="ORF">DF947_05465</name>
</gene>
<feature type="region of interest" description="Disordered" evidence="1">
    <location>
        <begin position="17"/>
        <end position="65"/>
    </location>
</feature>
<dbReference type="EMBL" id="QGNY01000002">
    <property type="protein sequence ID" value="PWS32529.1"/>
    <property type="molecule type" value="Genomic_DNA"/>
</dbReference>
<feature type="signal peptide" evidence="2">
    <location>
        <begin position="1"/>
        <end position="19"/>
    </location>
</feature>
<feature type="chain" id="PRO_5016408772" evidence="2">
    <location>
        <begin position="20"/>
        <end position="65"/>
    </location>
</feature>
<evidence type="ECO:0000256" key="2">
    <source>
        <dbReference type="SAM" id="SignalP"/>
    </source>
</evidence>
<evidence type="ECO:0000256" key="1">
    <source>
        <dbReference type="SAM" id="MobiDB-lite"/>
    </source>
</evidence>
<dbReference type="RefSeq" id="WP_109928702.1">
    <property type="nucleotide sequence ID" value="NZ_QGNY01000002.1"/>
</dbReference>
<proteinExistence type="predicted"/>
<evidence type="ECO:0000313" key="4">
    <source>
        <dbReference type="Proteomes" id="UP000245391"/>
    </source>
</evidence>
<protein>
    <submittedName>
        <fullName evidence="3">Uncharacterized protein</fullName>
    </submittedName>
</protein>